<dbReference type="Gene3D" id="3.30.360.10">
    <property type="entry name" value="Dihydrodipicolinate Reductase, domain 2"/>
    <property type="match status" value="1"/>
</dbReference>
<dbReference type="GO" id="GO:0000166">
    <property type="term" value="F:nucleotide binding"/>
    <property type="evidence" value="ECO:0007669"/>
    <property type="project" value="InterPro"/>
</dbReference>
<reference evidence="3 4" key="1">
    <citation type="submission" date="2017-09" db="EMBL/GenBank/DDBJ databases">
        <title>Depth-based differentiation of microbial function through sediment-hosted aquifers and enrichment of novel symbionts in the deep terrestrial subsurface.</title>
        <authorList>
            <person name="Probst A.J."/>
            <person name="Ladd B."/>
            <person name="Jarett J.K."/>
            <person name="Geller-Mcgrath D.E."/>
            <person name="Sieber C.M."/>
            <person name="Emerson J.B."/>
            <person name="Anantharaman K."/>
            <person name="Thomas B.C."/>
            <person name="Malmstrom R."/>
            <person name="Stieglmeier M."/>
            <person name="Klingl A."/>
            <person name="Woyke T."/>
            <person name="Ryan C.M."/>
            <person name="Banfield J.F."/>
        </authorList>
    </citation>
    <scope>NUCLEOTIDE SEQUENCE [LARGE SCALE GENOMIC DNA]</scope>
    <source>
        <strain evidence="3">CG23_combo_of_CG06-09_8_20_14_all_48_7</strain>
    </source>
</reference>
<evidence type="ECO:0000259" key="1">
    <source>
        <dbReference type="Pfam" id="PF01408"/>
    </source>
</evidence>
<feature type="domain" description="Gfo/Idh/MocA-like oxidoreductase N-terminal" evidence="1">
    <location>
        <begin position="4"/>
        <end position="125"/>
    </location>
</feature>
<dbReference type="SUPFAM" id="SSF55347">
    <property type="entry name" value="Glyceraldehyde-3-phosphate dehydrogenase-like, C-terminal domain"/>
    <property type="match status" value="1"/>
</dbReference>
<dbReference type="AlphaFoldDB" id="A0A2G9Y9S0"/>
<accession>A0A2G9Y9S0</accession>
<evidence type="ECO:0000313" key="4">
    <source>
        <dbReference type="Proteomes" id="UP000230392"/>
    </source>
</evidence>
<dbReference type="Gene3D" id="3.40.50.720">
    <property type="entry name" value="NAD(P)-binding Rossmann-like Domain"/>
    <property type="match status" value="1"/>
</dbReference>
<dbReference type="InterPro" id="IPR011004">
    <property type="entry name" value="Trimer_LpxA-like_sf"/>
</dbReference>
<dbReference type="Proteomes" id="UP000230392">
    <property type="component" value="Unassembled WGS sequence"/>
</dbReference>
<dbReference type="PANTHER" id="PTHR43377">
    <property type="entry name" value="BILIVERDIN REDUCTASE A"/>
    <property type="match status" value="1"/>
</dbReference>
<dbReference type="EMBL" id="PCRF01000227">
    <property type="protein sequence ID" value="PIP15976.1"/>
    <property type="molecule type" value="Genomic_DNA"/>
</dbReference>
<dbReference type="InterPro" id="IPR055170">
    <property type="entry name" value="GFO_IDH_MocA-like_dom"/>
</dbReference>
<dbReference type="InterPro" id="IPR000683">
    <property type="entry name" value="Gfo/Idh/MocA-like_OxRdtase_N"/>
</dbReference>
<dbReference type="SUPFAM" id="SSF51735">
    <property type="entry name" value="NAD(P)-binding Rossmann-fold domains"/>
    <property type="match status" value="1"/>
</dbReference>
<protein>
    <submittedName>
        <fullName evidence="3">Oxidoreductase</fullName>
    </submittedName>
</protein>
<dbReference type="Pfam" id="PF22725">
    <property type="entry name" value="GFO_IDH_MocA_C3"/>
    <property type="match status" value="1"/>
</dbReference>
<comment type="caution">
    <text evidence="3">The sequence shown here is derived from an EMBL/GenBank/DDBJ whole genome shotgun (WGS) entry which is preliminary data.</text>
</comment>
<dbReference type="Pfam" id="PF00132">
    <property type="entry name" value="Hexapep"/>
    <property type="match status" value="1"/>
</dbReference>
<feature type="non-terminal residue" evidence="3">
    <location>
        <position position="502"/>
    </location>
</feature>
<organism evidence="3 4">
    <name type="scientific">bacterium (Candidatus Ratteibacteria) CG23_combo_of_CG06-09_8_20_14_all_48_7</name>
    <dbReference type="NCBI Taxonomy" id="2014292"/>
    <lineage>
        <taxon>Bacteria</taxon>
        <taxon>Candidatus Ratteibacteria</taxon>
    </lineage>
</organism>
<dbReference type="Pfam" id="PF01408">
    <property type="entry name" value="GFO_IDH_MocA"/>
    <property type="match status" value="1"/>
</dbReference>
<dbReference type="Pfam" id="PF14602">
    <property type="entry name" value="Hexapep_2"/>
    <property type="match status" value="1"/>
</dbReference>
<dbReference type="InterPro" id="IPR036291">
    <property type="entry name" value="NAD(P)-bd_dom_sf"/>
</dbReference>
<gene>
    <name evidence="3" type="ORF">COX46_04620</name>
</gene>
<dbReference type="InterPro" id="IPR051450">
    <property type="entry name" value="Gfo/Idh/MocA_Oxidoreductases"/>
</dbReference>
<dbReference type="PANTHER" id="PTHR43377:SF6">
    <property type="entry name" value="GFO_IDH_MOCA-LIKE OXIDOREDUCTASE N-TERMINAL DOMAIN-CONTAINING PROTEIN"/>
    <property type="match status" value="1"/>
</dbReference>
<evidence type="ECO:0000313" key="3">
    <source>
        <dbReference type="EMBL" id="PIP15976.1"/>
    </source>
</evidence>
<evidence type="ECO:0000259" key="2">
    <source>
        <dbReference type="Pfam" id="PF22725"/>
    </source>
</evidence>
<dbReference type="CDD" id="cd03358">
    <property type="entry name" value="LbH_WxcM_N_like"/>
    <property type="match status" value="1"/>
</dbReference>
<dbReference type="SUPFAM" id="SSF51161">
    <property type="entry name" value="Trimeric LpxA-like enzymes"/>
    <property type="match status" value="1"/>
</dbReference>
<name>A0A2G9Y9S0_9BACT</name>
<dbReference type="Gene3D" id="2.160.10.10">
    <property type="entry name" value="Hexapeptide repeat proteins"/>
    <property type="match status" value="1"/>
</dbReference>
<dbReference type="InterPro" id="IPR001451">
    <property type="entry name" value="Hexapep"/>
</dbReference>
<feature type="domain" description="GFO/IDH/MocA-like oxidoreductase" evidence="2">
    <location>
        <begin position="134"/>
        <end position="241"/>
    </location>
</feature>
<sequence length="502" mass="55134">MKKNIAVAGAGHWGKNLVRVFSRLGVLHTICDENPAVLKNILASWDLSDSKKPKTTTSLEDVLANSEIDAVVIATPAASHYAITRSALLHSKDVFVEKPLALNLEEGKELVRIAEEKSLILMVGHILNYHPAVLKLKGLIDSGSLGQIYYLYSNRLNFGRIRSEENILWSFAPHDISVMLMLLEEEPIKVTATGATYLQPGVTDITLSHFVFKNDVQAHIFISWLHPYKEQRLVVIGQEKMAVFDDAAPEKLVIYSHKVAWKDRVPTAQKAEPEVVPLQMEEPLLAEARHFLECLNNRKHPRTDGKEGLRVLKILDECQRSLSNPCLMHAGAGPLMHAEPAPVVVNRGAGPLSLRGSQKADKAISCFVHPSSYVDEDVKIGAGTKIWHFCHILGGSRIGENCKIGQNVVLGPNVTIGNNVKIQNNVSVYEGVILEDDVFCGPSMVFTNVFNPRSAIPRMNELRKTVVKKGATIGANATIVCGYTIGRYAFVGAGAVVTRDIP</sequence>
<proteinExistence type="predicted"/>